<dbReference type="AlphaFoldDB" id="K1RV75"/>
<feature type="domain" description="DNA2/NAM7 helicase-like C-terminal" evidence="6">
    <location>
        <begin position="2"/>
        <end position="154"/>
    </location>
</feature>
<dbReference type="PANTHER" id="PTHR43788">
    <property type="entry name" value="DNA2/NAM7 HELICASE FAMILY MEMBER"/>
    <property type="match status" value="1"/>
</dbReference>
<evidence type="ECO:0000256" key="2">
    <source>
        <dbReference type="ARBA" id="ARBA00022801"/>
    </source>
</evidence>
<evidence type="ECO:0000256" key="1">
    <source>
        <dbReference type="ARBA" id="ARBA00022741"/>
    </source>
</evidence>
<evidence type="ECO:0000259" key="5">
    <source>
        <dbReference type="Pfam" id="PF10881"/>
    </source>
</evidence>
<keyword evidence="2" id="KW-0378">Hydrolase</keyword>
<keyword evidence="1" id="KW-0547">Nucleotide-binding</keyword>
<evidence type="ECO:0000259" key="6">
    <source>
        <dbReference type="Pfam" id="PF13087"/>
    </source>
</evidence>
<dbReference type="Pfam" id="PF10881">
    <property type="entry name" value="DUF2726"/>
    <property type="match status" value="1"/>
</dbReference>
<comment type="caution">
    <text evidence="7">The sequence shown here is derived from an EMBL/GenBank/DDBJ whole genome shotgun (WGS) entry which is preliminary data.</text>
</comment>
<evidence type="ECO:0000256" key="3">
    <source>
        <dbReference type="ARBA" id="ARBA00022806"/>
    </source>
</evidence>
<feature type="domain" description="DUF2726" evidence="5">
    <location>
        <begin position="201"/>
        <end position="295"/>
    </location>
</feature>
<proteinExistence type="predicted"/>
<evidence type="ECO:0000313" key="7">
    <source>
        <dbReference type="EMBL" id="EKC52417.1"/>
    </source>
</evidence>
<dbReference type="EMBL" id="AJWY01011559">
    <property type="protein sequence ID" value="EKC52417.1"/>
    <property type="molecule type" value="Genomic_DNA"/>
</dbReference>
<feature type="non-terminal residue" evidence="7">
    <location>
        <position position="295"/>
    </location>
</feature>
<evidence type="ECO:0000256" key="4">
    <source>
        <dbReference type="ARBA" id="ARBA00022840"/>
    </source>
</evidence>
<dbReference type="InterPro" id="IPR024402">
    <property type="entry name" value="DUF2726"/>
</dbReference>
<dbReference type="InterPro" id="IPR027417">
    <property type="entry name" value="P-loop_NTPase"/>
</dbReference>
<dbReference type="PANTHER" id="PTHR43788:SF8">
    <property type="entry name" value="DNA-BINDING PROTEIN SMUBP-2"/>
    <property type="match status" value="1"/>
</dbReference>
<gene>
    <name evidence="7" type="ORF">LEA_16899</name>
</gene>
<reference evidence="7" key="1">
    <citation type="journal article" date="2013" name="Environ. Microbiol.">
        <title>Microbiota from the distal guts of lean and obese adolescents exhibit partial functional redundancy besides clear differences in community structure.</title>
        <authorList>
            <person name="Ferrer M."/>
            <person name="Ruiz A."/>
            <person name="Lanza F."/>
            <person name="Haange S.B."/>
            <person name="Oberbach A."/>
            <person name="Till H."/>
            <person name="Bargiela R."/>
            <person name="Campoy C."/>
            <person name="Segura M.T."/>
            <person name="Richter M."/>
            <person name="von Bergen M."/>
            <person name="Seifert J."/>
            <person name="Suarez A."/>
        </authorList>
    </citation>
    <scope>NUCLEOTIDE SEQUENCE</scope>
</reference>
<dbReference type="SUPFAM" id="SSF52540">
    <property type="entry name" value="P-loop containing nucleoside triphosphate hydrolases"/>
    <property type="match status" value="1"/>
</dbReference>
<accession>K1RV75</accession>
<dbReference type="InterPro" id="IPR050534">
    <property type="entry name" value="Coronavir_polyprotein_1ab"/>
</dbReference>
<dbReference type="InterPro" id="IPR047187">
    <property type="entry name" value="SF1_C_Upf1"/>
</dbReference>
<organism evidence="7">
    <name type="scientific">human gut metagenome</name>
    <dbReference type="NCBI Taxonomy" id="408170"/>
    <lineage>
        <taxon>unclassified sequences</taxon>
        <taxon>metagenomes</taxon>
        <taxon>organismal metagenomes</taxon>
    </lineage>
</organism>
<sequence length="295" mass="34184">MSYHYRCHPKIIGFNNKKYYNNKLNIRSSDNEKQPLEFIECHSKDTTLKNTSESEAREIVHYVKTHPDKTIAVITPFVNQRNEIQEELNQSGITNVDCGTVHAFQGDEKQEIIFSLALTDKTHEKTYSWLKNNKELINVATSRAKERLVIIGDMEQLNRLHHLGDDDDLFELCNYVSSNGITTITERAPESRALGIKPYSTETETAFLETLNHAINAMMITKTKYVVKKEVPISQVFNSSKQVNDLFYTGRFDYIVYERDGKEWLPIFAIELDGNEHTTDLRVIERDKKKQQICD</sequence>
<dbReference type="Pfam" id="PF13087">
    <property type="entry name" value="AAA_12"/>
    <property type="match status" value="1"/>
</dbReference>
<name>K1RV75_9ZZZZ</name>
<dbReference type="InterPro" id="IPR041679">
    <property type="entry name" value="DNA2/NAM7-like_C"/>
</dbReference>
<dbReference type="CDD" id="cd18808">
    <property type="entry name" value="SF1_C_Upf1"/>
    <property type="match status" value="1"/>
</dbReference>
<keyword evidence="3 7" id="KW-0347">Helicase</keyword>
<dbReference type="GO" id="GO:0016787">
    <property type="term" value="F:hydrolase activity"/>
    <property type="evidence" value="ECO:0007669"/>
    <property type="project" value="UniProtKB-KW"/>
</dbReference>
<dbReference type="GO" id="GO:0043139">
    <property type="term" value="F:5'-3' DNA helicase activity"/>
    <property type="evidence" value="ECO:0007669"/>
    <property type="project" value="TreeGrafter"/>
</dbReference>
<dbReference type="Gene3D" id="3.40.50.300">
    <property type="entry name" value="P-loop containing nucleotide triphosphate hydrolases"/>
    <property type="match status" value="1"/>
</dbReference>
<dbReference type="GO" id="GO:0005524">
    <property type="term" value="F:ATP binding"/>
    <property type="evidence" value="ECO:0007669"/>
    <property type="project" value="UniProtKB-KW"/>
</dbReference>
<keyword evidence="4" id="KW-0067">ATP-binding</keyword>
<protein>
    <submittedName>
        <fullName evidence="7">DNA / RNA helicase</fullName>
    </submittedName>
</protein>